<dbReference type="PROSITE" id="PS51186">
    <property type="entry name" value="GNAT"/>
    <property type="match status" value="1"/>
</dbReference>
<name>A0A942SWW2_9BACI</name>
<dbReference type="GO" id="GO:0016747">
    <property type="term" value="F:acyltransferase activity, transferring groups other than amino-acyl groups"/>
    <property type="evidence" value="ECO:0007669"/>
    <property type="project" value="InterPro"/>
</dbReference>
<evidence type="ECO:0000256" key="2">
    <source>
        <dbReference type="ARBA" id="ARBA00023315"/>
    </source>
</evidence>
<keyword evidence="2" id="KW-0012">Acyltransferase</keyword>
<keyword evidence="1" id="KW-0808">Transferase</keyword>
<dbReference type="AlphaFoldDB" id="A0A942SWW2"/>
<comment type="caution">
    <text evidence="4">The sequence shown here is derived from an EMBL/GenBank/DDBJ whole genome shotgun (WGS) entry which is preliminary data.</text>
</comment>
<gene>
    <name evidence="4" type="ORF">KHB02_09940</name>
</gene>
<dbReference type="EMBL" id="JAGYPE010000002">
    <property type="protein sequence ID" value="MBS4181707.1"/>
    <property type="molecule type" value="Genomic_DNA"/>
</dbReference>
<dbReference type="Gene3D" id="3.40.630.30">
    <property type="match status" value="1"/>
</dbReference>
<feature type="domain" description="N-acetyltransferase" evidence="3">
    <location>
        <begin position="3"/>
        <end position="162"/>
    </location>
</feature>
<dbReference type="CDD" id="cd04301">
    <property type="entry name" value="NAT_SF"/>
    <property type="match status" value="1"/>
</dbReference>
<dbReference type="InterPro" id="IPR000182">
    <property type="entry name" value="GNAT_dom"/>
</dbReference>
<dbReference type="SUPFAM" id="SSF55729">
    <property type="entry name" value="Acyl-CoA N-acyltransferases (Nat)"/>
    <property type="match status" value="1"/>
</dbReference>
<organism evidence="4">
    <name type="scientific">Neobacillus citreus</name>
    <dbReference type="NCBI Taxonomy" id="2833578"/>
    <lineage>
        <taxon>Bacteria</taxon>
        <taxon>Bacillati</taxon>
        <taxon>Bacillota</taxon>
        <taxon>Bacilli</taxon>
        <taxon>Bacillales</taxon>
        <taxon>Bacillaceae</taxon>
        <taxon>Neobacillus</taxon>
    </lineage>
</organism>
<dbReference type="PANTHER" id="PTHR43877">
    <property type="entry name" value="AMINOALKYLPHOSPHONATE N-ACETYLTRANSFERASE-RELATED-RELATED"/>
    <property type="match status" value="1"/>
</dbReference>
<dbReference type="InterPro" id="IPR016181">
    <property type="entry name" value="Acyl_CoA_acyltransferase"/>
</dbReference>
<evidence type="ECO:0000256" key="1">
    <source>
        <dbReference type="ARBA" id="ARBA00022679"/>
    </source>
</evidence>
<accession>A0A942SWW2</accession>
<sequence>MTIEIRALTADDWAVWRPVRLAALADAPEAFGSRLADWRDAPEHRWRTRLSLPGALDLLALDGDRAVGMASGVPVPDVPGRTELLSVWVEPAARGRGVVTALIDTIATRAAERAATELVLSVVPGNARARRAYERNGFVVTDEPGDELPDGRRELVMRKDLQG</sequence>
<evidence type="ECO:0000259" key="3">
    <source>
        <dbReference type="PROSITE" id="PS51186"/>
    </source>
</evidence>
<reference evidence="4" key="1">
    <citation type="submission" date="2021-05" db="EMBL/GenBank/DDBJ databases">
        <title>Novel Bacillus species.</title>
        <authorList>
            <person name="Liu G."/>
        </authorList>
    </citation>
    <scope>NUCLEOTIDE SEQUENCE</scope>
    <source>
        <strain evidence="4">FJAT-50051</strain>
    </source>
</reference>
<protein>
    <submittedName>
        <fullName evidence="4">GNAT family N-acetyltransferase</fullName>
    </submittedName>
</protein>
<dbReference type="InterPro" id="IPR050832">
    <property type="entry name" value="Bact_Acetyltransf"/>
</dbReference>
<proteinExistence type="predicted"/>
<dbReference type="Pfam" id="PF00583">
    <property type="entry name" value="Acetyltransf_1"/>
    <property type="match status" value="1"/>
</dbReference>
<evidence type="ECO:0000313" key="4">
    <source>
        <dbReference type="EMBL" id="MBS4181707.1"/>
    </source>
</evidence>